<evidence type="ECO:0008006" key="3">
    <source>
        <dbReference type="Google" id="ProtNLM"/>
    </source>
</evidence>
<evidence type="ECO:0000313" key="2">
    <source>
        <dbReference type="Proteomes" id="UP000029228"/>
    </source>
</evidence>
<name>A0A090RUU4_9VIBR</name>
<comment type="caution">
    <text evidence="1">The sequence shown here is derived from an EMBL/GenBank/DDBJ whole genome shotgun (WGS) entry which is preliminary data.</text>
</comment>
<protein>
    <recommendedName>
        <fullName evidence="3">DUF1059 domain-containing protein</fullName>
    </recommendedName>
</protein>
<sequence>MKSMTCKQLGGACDFEFQADTFEEIAELSKQHGMEMYQQQEPAHLDAMAKMQELMKDPAAMQVWYNNKKREFDES</sequence>
<evidence type="ECO:0000313" key="1">
    <source>
        <dbReference type="EMBL" id="GAL19225.1"/>
    </source>
</evidence>
<dbReference type="InterPro" id="IPR009409">
    <property type="entry name" value="DUF1059"/>
</dbReference>
<organism evidence="1 2">
    <name type="scientific">Vibrio maritimus</name>
    <dbReference type="NCBI Taxonomy" id="990268"/>
    <lineage>
        <taxon>Bacteria</taxon>
        <taxon>Pseudomonadati</taxon>
        <taxon>Pseudomonadota</taxon>
        <taxon>Gammaproteobacteria</taxon>
        <taxon>Vibrionales</taxon>
        <taxon>Vibrionaceae</taxon>
        <taxon>Vibrio</taxon>
    </lineage>
</organism>
<accession>A0A090RUU4</accession>
<gene>
    <name evidence="1" type="ORF">JCM19235_2648</name>
</gene>
<dbReference type="Proteomes" id="UP000029228">
    <property type="component" value="Unassembled WGS sequence"/>
</dbReference>
<dbReference type="AlphaFoldDB" id="A0A090RUU4"/>
<dbReference type="RefSeq" id="WP_042472951.1">
    <property type="nucleotide sequence ID" value="NZ_CP090438.1"/>
</dbReference>
<dbReference type="Pfam" id="PF06348">
    <property type="entry name" value="DUF1059"/>
    <property type="match status" value="1"/>
</dbReference>
<keyword evidence="2" id="KW-1185">Reference proteome</keyword>
<dbReference type="STRING" id="990268.JCM19235_2648"/>
<proteinExistence type="predicted"/>
<reference evidence="1 2" key="1">
    <citation type="submission" date="2014-09" db="EMBL/GenBank/DDBJ databases">
        <title>Vibrio maritimus JCM 19235. (C45) whole genome shotgun sequence.</title>
        <authorList>
            <person name="Sawabe T."/>
            <person name="Meirelles P."/>
            <person name="Nakanishi M."/>
            <person name="Sayaka M."/>
            <person name="Hattori M."/>
            <person name="Ohkuma M."/>
        </authorList>
    </citation>
    <scope>NUCLEOTIDE SEQUENCE [LARGE SCALE GENOMIC DNA]</scope>
    <source>
        <strain evidence="2">JCM19235</strain>
    </source>
</reference>
<dbReference type="OrthoDB" id="1450972at2"/>
<dbReference type="EMBL" id="BBMR01000003">
    <property type="protein sequence ID" value="GAL19225.1"/>
    <property type="molecule type" value="Genomic_DNA"/>
</dbReference>